<protein>
    <submittedName>
        <fullName evidence="4">GNAT family N-acetyltransferase</fullName>
    </submittedName>
</protein>
<dbReference type="Proteomes" id="UP000326838">
    <property type="component" value="Unassembled WGS sequence"/>
</dbReference>
<feature type="domain" description="N-acetyltransferase" evidence="3">
    <location>
        <begin position="5"/>
        <end position="180"/>
    </location>
</feature>
<dbReference type="InterPro" id="IPR016181">
    <property type="entry name" value="Acyl_CoA_acyltransferase"/>
</dbReference>
<organism evidence="4 5">
    <name type="scientific">Microbacterium caowuchunii</name>
    <dbReference type="NCBI Taxonomy" id="2614638"/>
    <lineage>
        <taxon>Bacteria</taxon>
        <taxon>Bacillati</taxon>
        <taxon>Actinomycetota</taxon>
        <taxon>Actinomycetes</taxon>
        <taxon>Micrococcales</taxon>
        <taxon>Microbacteriaceae</taxon>
        <taxon>Microbacterium</taxon>
    </lineage>
</organism>
<evidence type="ECO:0000256" key="2">
    <source>
        <dbReference type="ARBA" id="ARBA00023315"/>
    </source>
</evidence>
<comment type="caution">
    <text evidence="4">The sequence shown here is derived from an EMBL/GenBank/DDBJ whole genome shotgun (WGS) entry which is preliminary data.</text>
</comment>
<accession>A0A5N0TEC6</accession>
<keyword evidence="2" id="KW-0012">Acyltransferase</keyword>
<dbReference type="EMBL" id="VYUY01000015">
    <property type="protein sequence ID" value="KAA9132447.1"/>
    <property type="molecule type" value="Genomic_DNA"/>
</dbReference>
<dbReference type="CDD" id="cd04301">
    <property type="entry name" value="NAT_SF"/>
    <property type="match status" value="1"/>
</dbReference>
<dbReference type="GO" id="GO:0016747">
    <property type="term" value="F:acyltransferase activity, transferring groups other than amino-acyl groups"/>
    <property type="evidence" value="ECO:0007669"/>
    <property type="project" value="InterPro"/>
</dbReference>
<gene>
    <name evidence="4" type="ORF">F6B40_11835</name>
</gene>
<dbReference type="SUPFAM" id="SSF55729">
    <property type="entry name" value="Acyl-CoA N-acyltransferases (Nat)"/>
    <property type="match status" value="2"/>
</dbReference>
<dbReference type="AlphaFoldDB" id="A0A5N0TEC6"/>
<feature type="domain" description="N-acetyltransferase" evidence="3">
    <location>
        <begin position="177"/>
        <end position="320"/>
    </location>
</feature>
<dbReference type="InterPro" id="IPR000182">
    <property type="entry name" value="GNAT_dom"/>
</dbReference>
<sequence length="320" mass="35608">MDATVQLRTFQPGDGARIAAAWTAAAPQDPITETRFRDLILLDRNFDPAGLFVADRDGEVVGAAYVVRRRVAHDGDDLERGRGWIPFFFVTPDARGRGLGRALLTRGIEWLRARGAAEVVFSSYTPNYVLPGLDTDRYPEAAALLSSLGFETIERPSSMEMSLRGYRLPESERVRAVELRAEGWYLGTLRDEDIVPLIELAGREFNSDWARAIREGIVSGLPLERIMVARNPEGRVIGWAMHGTYENVIDRFGPFGVLPESRGTGLGRLLLHLTLERMAATQAHAAWFLWADEGSAASNLYVKTGFEITRTFTILRAEIS</sequence>
<keyword evidence="5" id="KW-1185">Reference proteome</keyword>
<proteinExistence type="predicted"/>
<evidence type="ECO:0000313" key="5">
    <source>
        <dbReference type="Proteomes" id="UP000326838"/>
    </source>
</evidence>
<evidence type="ECO:0000313" key="4">
    <source>
        <dbReference type="EMBL" id="KAA9132447.1"/>
    </source>
</evidence>
<dbReference type="PANTHER" id="PTHR43877">
    <property type="entry name" value="AMINOALKYLPHOSPHONATE N-ACETYLTRANSFERASE-RELATED-RELATED"/>
    <property type="match status" value="1"/>
</dbReference>
<evidence type="ECO:0000256" key="1">
    <source>
        <dbReference type="ARBA" id="ARBA00022679"/>
    </source>
</evidence>
<reference evidence="5" key="1">
    <citation type="submission" date="2019-09" db="EMBL/GenBank/DDBJ databases">
        <title>Mumia zhuanghuii sp. nov. isolated from the intestinal contents of plateau pika (Ochotona curzoniae) in the Qinghai-Tibet plateau of China.</title>
        <authorList>
            <person name="Tian Z."/>
        </authorList>
    </citation>
    <scope>NUCLEOTIDE SEQUENCE [LARGE SCALE GENOMIC DNA]</scope>
    <source>
        <strain evidence="5">L-033</strain>
    </source>
</reference>
<evidence type="ECO:0000259" key="3">
    <source>
        <dbReference type="PROSITE" id="PS51186"/>
    </source>
</evidence>
<dbReference type="InterPro" id="IPR050832">
    <property type="entry name" value="Bact_Acetyltransf"/>
</dbReference>
<name>A0A5N0TEC6_9MICO</name>
<dbReference type="Pfam" id="PF13508">
    <property type="entry name" value="Acetyltransf_7"/>
    <property type="match status" value="1"/>
</dbReference>
<keyword evidence="1 4" id="KW-0808">Transferase</keyword>
<dbReference type="PROSITE" id="PS51186">
    <property type="entry name" value="GNAT"/>
    <property type="match status" value="2"/>
</dbReference>
<dbReference type="Pfam" id="PF00583">
    <property type="entry name" value="Acetyltransf_1"/>
    <property type="match status" value="1"/>
</dbReference>
<dbReference type="Gene3D" id="3.40.630.30">
    <property type="match status" value="2"/>
</dbReference>